<dbReference type="EMBL" id="CP063133">
    <property type="protein sequence ID" value="QOU19191.1"/>
    <property type="molecule type" value="Genomic_DNA"/>
</dbReference>
<evidence type="ECO:0000256" key="1">
    <source>
        <dbReference type="SAM" id="MobiDB-lite"/>
    </source>
</evidence>
<protein>
    <submittedName>
        <fullName evidence="3">Uncharacterized protein</fullName>
    </submittedName>
</protein>
<dbReference type="RefSeq" id="XP_041135684.1">
    <property type="nucleotide sequence ID" value="XM_041282908.1"/>
</dbReference>
<organism evidence="3 4">
    <name type="scientific">Dekkera bruxellensis</name>
    <name type="common">Brettanomyces custersii</name>
    <dbReference type="NCBI Taxonomy" id="5007"/>
    <lineage>
        <taxon>Eukaryota</taxon>
        <taxon>Fungi</taxon>
        <taxon>Dikarya</taxon>
        <taxon>Ascomycota</taxon>
        <taxon>Saccharomycotina</taxon>
        <taxon>Pichiomycetes</taxon>
        <taxon>Pichiales</taxon>
        <taxon>Pichiaceae</taxon>
        <taxon>Brettanomyces</taxon>
    </lineage>
</organism>
<dbReference type="OrthoDB" id="3984059at2759"/>
<keyword evidence="2" id="KW-0472">Membrane</keyword>
<keyword evidence="2" id="KW-0812">Transmembrane</keyword>
<dbReference type="AlphaFoldDB" id="A0A871R9A3"/>
<dbReference type="GeneID" id="64576335"/>
<reference evidence="3" key="1">
    <citation type="submission" date="2020-10" db="EMBL/GenBank/DDBJ databases">
        <authorList>
            <person name="Palmer J.M."/>
        </authorList>
    </citation>
    <scope>NUCLEOTIDE SEQUENCE</scope>
    <source>
        <strain evidence="3">UCD 2041</strain>
    </source>
</reference>
<evidence type="ECO:0000256" key="2">
    <source>
        <dbReference type="SAM" id="Phobius"/>
    </source>
</evidence>
<feature type="region of interest" description="Disordered" evidence="1">
    <location>
        <begin position="118"/>
        <end position="145"/>
    </location>
</feature>
<dbReference type="Proteomes" id="UP000663131">
    <property type="component" value="Chromosome 5"/>
</dbReference>
<feature type="transmembrane region" description="Helical" evidence="2">
    <location>
        <begin position="78"/>
        <end position="100"/>
    </location>
</feature>
<name>A0A871R9A3_DEKBR</name>
<reference evidence="3" key="2">
    <citation type="journal article" name="BMC Genomics">
        <title>New genome assemblies reveal patterns of domestication and adaptation across Brettanomyces (Dekkera) species.</title>
        <authorList>
            <person name="Roach M.J."/>
            <person name="Borneman A.R."/>
        </authorList>
    </citation>
    <scope>NUCLEOTIDE SEQUENCE</scope>
    <source>
        <strain evidence="3">UCD 2041</strain>
    </source>
</reference>
<sequence length="179" mass="20491">MGIPSPEYDAVLLREHLFEDTKKKFLVLPSSADDGHFQPIRRVGLGLFEYHFAQEDEVSSTMATFKIVCFEFLRDVCILLLVFGSYCFIYKCMFGSFHIFGKRVCHKKKLSDIEEAFQPEQSQHTPMPSLSYSFDTASPSPQDSPSNVFIRRINLPDYSSGMKVSDGYAFREVDSIRTD</sequence>
<proteinExistence type="predicted"/>
<dbReference type="KEGG" id="bbrx:BRETT_004412"/>
<evidence type="ECO:0000313" key="3">
    <source>
        <dbReference type="EMBL" id="QOU19191.1"/>
    </source>
</evidence>
<accession>A0A871R9A3</accession>
<evidence type="ECO:0000313" key="4">
    <source>
        <dbReference type="Proteomes" id="UP000663131"/>
    </source>
</evidence>
<feature type="compositionally biased region" description="Polar residues" evidence="1">
    <location>
        <begin position="119"/>
        <end position="145"/>
    </location>
</feature>
<gene>
    <name evidence="3" type="ORF">BRETT_004412</name>
</gene>
<keyword evidence="2" id="KW-1133">Transmembrane helix</keyword>